<name>A0ABW6VVV8_9ACTN</name>
<comment type="caution">
    <text evidence="1">The sequence shown here is derived from an EMBL/GenBank/DDBJ whole genome shotgun (WGS) entry which is preliminary data.</text>
</comment>
<gene>
    <name evidence="1" type="ORF">ACFY3B_19365</name>
</gene>
<dbReference type="EMBL" id="JBIAZM010000007">
    <property type="protein sequence ID" value="MFF5201758.1"/>
    <property type="molecule type" value="Genomic_DNA"/>
</dbReference>
<sequence length="83" mass="9647">MRGTLTATGIALVVLAGYTLSCIIRPFRDCWLCKGKAHHRSKRNPKLSRPCRWCRSSGKRLRFGRRLWNRARRVHRDTGVTAR</sequence>
<keyword evidence="2" id="KW-1185">Reference proteome</keyword>
<accession>A0ABW6VVV8</accession>
<reference evidence="1 2" key="1">
    <citation type="submission" date="2024-10" db="EMBL/GenBank/DDBJ databases">
        <title>The Natural Products Discovery Center: Release of the First 8490 Sequenced Strains for Exploring Actinobacteria Biosynthetic Diversity.</title>
        <authorList>
            <person name="Kalkreuter E."/>
            <person name="Kautsar S.A."/>
            <person name="Yang D."/>
            <person name="Bader C.D."/>
            <person name="Teijaro C.N."/>
            <person name="Fluegel L."/>
            <person name="Davis C.M."/>
            <person name="Simpson J.R."/>
            <person name="Lauterbach L."/>
            <person name="Steele A.D."/>
            <person name="Gui C."/>
            <person name="Meng S."/>
            <person name="Li G."/>
            <person name="Viehrig K."/>
            <person name="Ye F."/>
            <person name="Su P."/>
            <person name="Kiefer A.F."/>
            <person name="Nichols A."/>
            <person name="Cepeda A.J."/>
            <person name="Yan W."/>
            <person name="Fan B."/>
            <person name="Jiang Y."/>
            <person name="Adhikari A."/>
            <person name="Zheng C.-J."/>
            <person name="Schuster L."/>
            <person name="Cowan T.M."/>
            <person name="Smanski M.J."/>
            <person name="Chevrette M.G."/>
            <person name="De Carvalho L.P.S."/>
            <person name="Shen B."/>
        </authorList>
    </citation>
    <scope>NUCLEOTIDE SEQUENCE [LARGE SCALE GENOMIC DNA]</scope>
    <source>
        <strain evidence="1 2">NPDC000140</strain>
    </source>
</reference>
<proteinExistence type="predicted"/>
<dbReference type="RefSeq" id="WP_387221332.1">
    <property type="nucleotide sequence ID" value="NZ_JBIAZM010000007.1"/>
</dbReference>
<dbReference type="Proteomes" id="UP001602287">
    <property type="component" value="Unassembled WGS sequence"/>
</dbReference>
<evidence type="ECO:0008006" key="3">
    <source>
        <dbReference type="Google" id="ProtNLM"/>
    </source>
</evidence>
<evidence type="ECO:0000313" key="1">
    <source>
        <dbReference type="EMBL" id="MFF5201758.1"/>
    </source>
</evidence>
<evidence type="ECO:0000313" key="2">
    <source>
        <dbReference type="Proteomes" id="UP001602287"/>
    </source>
</evidence>
<protein>
    <recommendedName>
        <fullName evidence="3">Secreted protein</fullName>
    </recommendedName>
</protein>
<organism evidence="1 2">
    <name type="scientific">Micromonospora parva</name>
    <dbReference type="NCBI Taxonomy" id="1464048"/>
    <lineage>
        <taxon>Bacteria</taxon>
        <taxon>Bacillati</taxon>
        <taxon>Actinomycetota</taxon>
        <taxon>Actinomycetes</taxon>
        <taxon>Micromonosporales</taxon>
        <taxon>Micromonosporaceae</taxon>
        <taxon>Micromonospora</taxon>
    </lineage>
</organism>